<dbReference type="GO" id="GO:0006820">
    <property type="term" value="P:monoatomic anion transport"/>
    <property type="evidence" value="ECO:0007669"/>
    <property type="project" value="TreeGrafter"/>
</dbReference>
<name>A0A8X6X1H6_9ARAC</name>
<gene>
    <name evidence="6" type="primary">Picot_37</name>
    <name evidence="6" type="ORF">TNIN_418511</name>
</gene>
<dbReference type="EMBL" id="BMAV01004101">
    <property type="protein sequence ID" value="GFY44211.1"/>
    <property type="molecule type" value="Genomic_DNA"/>
</dbReference>
<dbReference type="PANTHER" id="PTHR11662:SF399">
    <property type="entry name" value="FI19708P1-RELATED"/>
    <property type="match status" value="1"/>
</dbReference>
<protein>
    <submittedName>
        <fullName evidence="6">Inorganic phosphate cotransporter</fullName>
    </submittedName>
</protein>
<proteinExistence type="predicted"/>
<dbReference type="GO" id="GO:0016020">
    <property type="term" value="C:membrane"/>
    <property type="evidence" value="ECO:0007669"/>
    <property type="project" value="UniProtKB-SubCell"/>
</dbReference>
<dbReference type="GO" id="GO:0022857">
    <property type="term" value="F:transmembrane transporter activity"/>
    <property type="evidence" value="ECO:0007669"/>
    <property type="project" value="TreeGrafter"/>
</dbReference>
<sequence length="145" mass="14977">MPSLSGMSSVLKKAYDSTPHATRTPASGDFLSHCNGATSCLPVAMKSVGGVIASLVSNWLTKKNYIGVNKLRKGCTSIGALGFSLCMAGILLAGCDTVINILCFSLSLLSSGIALAGIMIAVGDMSPMFSGQSINFNYTITMKGK</sequence>
<keyword evidence="7" id="KW-1185">Reference proteome</keyword>
<evidence type="ECO:0000256" key="1">
    <source>
        <dbReference type="ARBA" id="ARBA00004141"/>
    </source>
</evidence>
<keyword evidence="4 5" id="KW-0472">Membrane</keyword>
<keyword evidence="3 5" id="KW-1133">Transmembrane helix</keyword>
<keyword evidence="2 5" id="KW-0812">Transmembrane</keyword>
<evidence type="ECO:0000313" key="7">
    <source>
        <dbReference type="Proteomes" id="UP000886998"/>
    </source>
</evidence>
<accession>A0A8X6X1H6</accession>
<dbReference type="PANTHER" id="PTHR11662">
    <property type="entry name" value="SOLUTE CARRIER FAMILY 17"/>
    <property type="match status" value="1"/>
</dbReference>
<evidence type="ECO:0000256" key="3">
    <source>
        <dbReference type="ARBA" id="ARBA00022989"/>
    </source>
</evidence>
<evidence type="ECO:0000256" key="5">
    <source>
        <dbReference type="SAM" id="Phobius"/>
    </source>
</evidence>
<evidence type="ECO:0000256" key="2">
    <source>
        <dbReference type="ARBA" id="ARBA00022692"/>
    </source>
</evidence>
<organism evidence="6 7">
    <name type="scientific">Trichonephila inaurata madagascariensis</name>
    <dbReference type="NCBI Taxonomy" id="2747483"/>
    <lineage>
        <taxon>Eukaryota</taxon>
        <taxon>Metazoa</taxon>
        <taxon>Ecdysozoa</taxon>
        <taxon>Arthropoda</taxon>
        <taxon>Chelicerata</taxon>
        <taxon>Arachnida</taxon>
        <taxon>Araneae</taxon>
        <taxon>Araneomorphae</taxon>
        <taxon>Entelegynae</taxon>
        <taxon>Araneoidea</taxon>
        <taxon>Nephilidae</taxon>
        <taxon>Trichonephila</taxon>
        <taxon>Trichonephila inaurata</taxon>
    </lineage>
</organism>
<dbReference type="InterPro" id="IPR050382">
    <property type="entry name" value="MFS_Na/Anion_cotransporter"/>
</dbReference>
<feature type="transmembrane region" description="Helical" evidence="5">
    <location>
        <begin position="99"/>
        <end position="122"/>
    </location>
</feature>
<comment type="subcellular location">
    <subcellularLocation>
        <location evidence="1">Membrane</location>
        <topology evidence="1">Multi-pass membrane protein</topology>
    </subcellularLocation>
</comment>
<evidence type="ECO:0000313" key="6">
    <source>
        <dbReference type="EMBL" id="GFY44211.1"/>
    </source>
</evidence>
<dbReference type="AlphaFoldDB" id="A0A8X6X1H6"/>
<reference evidence="6" key="1">
    <citation type="submission" date="2020-08" db="EMBL/GenBank/DDBJ databases">
        <title>Multicomponent nature underlies the extraordinary mechanical properties of spider dragline silk.</title>
        <authorList>
            <person name="Kono N."/>
            <person name="Nakamura H."/>
            <person name="Mori M."/>
            <person name="Yoshida Y."/>
            <person name="Ohtoshi R."/>
            <person name="Malay A.D."/>
            <person name="Moran D.A.P."/>
            <person name="Tomita M."/>
            <person name="Numata K."/>
            <person name="Arakawa K."/>
        </authorList>
    </citation>
    <scope>NUCLEOTIDE SEQUENCE</scope>
</reference>
<feature type="transmembrane region" description="Helical" evidence="5">
    <location>
        <begin position="74"/>
        <end position="93"/>
    </location>
</feature>
<comment type="caution">
    <text evidence="6">The sequence shown here is derived from an EMBL/GenBank/DDBJ whole genome shotgun (WGS) entry which is preliminary data.</text>
</comment>
<evidence type="ECO:0000256" key="4">
    <source>
        <dbReference type="ARBA" id="ARBA00023136"/>
    </source>
</evidence>
<dbReference type="Proteomes" id="UP000886998">
    <property type="component" value="Unassembled WGS sequence"/>
</dbReference>
<dbReference type="OrthoDB" id="6436163at2759"/>